<gene>
    <name evidence="10" type="primary">lepB</name>
    <name evidence="10" type="ORF">Q8A70_23880</name>
</gene>
<comment type="subcellular location">
    <subcellularLocation>
        <location evidence="8">Membrane</location>
        <topology evidence="8">Single-pass type II membrane protein</topology>
    </subcellularLocation>
</comment>
<evidence type="ECO:0000256" key="4">
    <source>
        <dbReference type="ARBA" id="ARBA00019232"/>
    </source>
</evidence>
<dbReference type="PROSITE" id="PS00760">
    <property type="entry name" value="SPASE_I_2"/>
    <property type="match status" value="1"/>
</dbReference>
<keyword evidence="11" id="KW-1185">Reference proteome</keyword>
<dbReference type="PANTHER" id="PTHR43390:SF1">
    <property type="entry name" value="CHLOROPLAST PROCESSING PEPTIDASE"/>
    <property type="match status" value="1"/>
</dbReference>
<evidence type="ECO:0000256" key="1">
    <source>
        <dbReference type="ARBA" id="ARBA00000677"/>
    </source>
</evidence>
<dbReference type="NCBIfam" id="TIGR02227">
    <property type="entry name" value="sigpep_I_bact"/>
    <property type="match status" value="1"/>
</dbReference>
<comment type="caution">
    <text evidence="10">The sequence shown here is derived from an EMBL/GenBank/DDBJ whole genome shotgun (WGS) entry which is preliminary data.</text>
</comment>
<dbReference type="EMBL" id="JAUYVI010000007">
    <property type="protein sequence ID" value="MDQ7250749.1"/>
    <property type="molecule type" value="Genomic_DNA"/>
</dbReference>
<dbReference type="PROSITE" id="PS00501">
    <property type="entry name" value="SPASE_I_1"/>
    <property type="match status" value="1"/>
</dbReference>
<dbReference type="PRINTS" id="PR00727">
    <property type="entry name" value="LEADERPTASE"/>
</dbReference>
<dbReference type="Gene3D" id="2.10.109.10">
    <property type="entry name" value="Umud Fragment, subunit A"/>
    <property type="match status" value="1"/>
</dbReference>
<dbReference type="Proteomes" id="UP001230156">
    <property type="component" value="Unassembled WGS sequence"/>
</dbReference>
<evidence type="ECO:0000256" key="6">
    <source>
        <dbReference type="ARBA" id="ARBA00022801"/>
    </source>
</evidence>
<evidence type="ECO:0000313" key="11">
    <source>
        <dbReference type="Proteomes" id="UP001230156"/>
    </source>
</evidence>
<keyword evidence="6 7" id="KW-0378">Hydrolase</keyword>
<protein>
    <recommendedName>
        <fullName evidence="4 7">Signal peptidase I</fullName>
        <ecNumber evidence="3 7">3.4.21.89</ecNumber>
    </recommendedName>
</protein>
<organism evidence="10 11">
    <name type="scientific">Dongia sedimenti</name>
    <dbReference type="NCBI Taxonomy" id="3064282"/>
    <lineage>
        <taxon>Bacteria</taxon>
        <taxon>Pseudomonadati</taxon>
        <taxon>Pseudomonadota</taxon>
        <taxon>Alphaproteobacteria</taxon>
        <taxon>Rhodospirillales</taxon>
        <taxon>Dongiaceae</taxon>
        <taxon>Dongia</taxon>
    </lineage>
</organism>
<evidence type="ECO:0000256" key="3">
    <source>
        <dbReference type="ARBA" id="ARBA00013208"/>
    </source>
</evidence>
<keyword evidence="5 7" id="KW-0645">Protease</keyword>
<dbReference type="InterPro" id="IPR019758">
    <property type="entry name" value="Pept_S26A_signal_pept_1_CS"/>
</dbReference>
<dbReference type="InterPro" id="IPR019533">
    <property type="entry name" value="Peptidase_S26"/>
</dbReference>
<dbReference type="CDD" id="cd06530">
    <property type="entry name" value="S26_SPase_I"/>
    <property type="match status" value="1"/>
</dbReference>
<evidence type="ECO:0000256" key="7">
    <source>
        <dbReference type="RuleBase" id="RU003993"/>
    </source>
</evidence>
<dbReference type="PANTHER" id="PTHR43390">
    <property type="entry name" value="SIGNAL PEPTIDASE I"/>
    <property type="match status" value="1"/>
</dbReference>
<dbReference type="GO" id="GO:0009003">
    <property type="term" value="F:signal peptidase activity"/>
    <property type="evidence" value="ECO:0007669"/>
    <property type="project" value="UniProtKB-EC"/>
</dbReference>
<evidence type="ECO:0000256" key="8">
    <source>
        <dbReference type="RuleBase" id="RU362042"/>
    </source>
</evidence>
<evidence type="ECO:0000256" key="2">
    <source>
        <dbReference type="ARBA" id="ARBA00009370"/>
    </source>
</evidence>
<dbReference type="InterPro" id="IPR036286">
    <property type="entry name" value="LexA/Signal_pep-like_sf"/>
</dbReference>
<accession>A0ABU0YSQ4</accession>
<evidence type="ECO:0000259" key="9">
    <source>
        <dbReference type="Pfam" id="PF10502"/>
    </source>
</evidence>
<sequence>MAKPESGSLRETWELAKTLFWAIVIAIGVRTFAFEPFNIPSGSMIPTLLIGDYLFVSKTAYGYSKYSFPWGLAPFEGRVWEGAPKRGDVVVFRPPGDPDTDFIKRVIGLPGDRVQMKQGVLYINGTAVERKRIEDFQYNATEGSAGQPVPQYLETLPGGVTHPIIETQGDTGQYDNTPVYVVPQGDYFMMGDNRDNSNDSRVWRGFMPPNADQEISDPALLDKVGFVPAQNLIGPAKILFWSYDDSFKFTNPITWVTALRWQRLLNLID</sequence>
<proteinExistence type="inferred from homology"/>
<dbReference type="InterPro" id="IPR000223">
    <property type="entry name" value="Pept_S26A_signal_pept_1"/>
</dbReference>
<dbReference type="InterPro" id="IPR019756">
    <property type="entry name" value="Pept_S26A_signal_pept_1_Ser-AS"/>
</dbReference>
<dbReference type="EC" id="3.4.21.89" evidence="3 7"/>
<comment type="catalytic activity">
    <reaction evidence="1 7">
        <text>Cleavage of hydrophobic, N-terminal signal or leader sequences from secreted and periplasmic proteins.</text>
        <dbReference type="EC" id="3.4.21.89"/>
    </reaction>
</comment>
<dbReference type="SUPFAM" id="SSF51306">
    <property type="entry name" value="LexA/Signal peptidase"/>
    <property type="match status" value="1"/>
</dbReference>
<feature type="domain" description="Peptidase S26" evidence="9">
    <location>
        <begin position="13"/>
        <end position="241"/>
    </location>
</feature>
<evidence type="ECO:0000256" key="5">
    <source>
        <dbReference type="ARBA" id="ARBA00022670"/>
    </source>
</evidence>
<dbReference type="PROSITE" id="PS00761">
    <property type="entry name" value="SPASE_I_3"/>
    <property type="match status" value="1"/>
</dbReference>
<reference evidence="11" key="1">
    <citation type="submission" date="2023-08" db="EMBL/GenBank/DDBJ databases">
        <title>Rhodospirillaceae gen. nov., a novel taxon isolated from the Yangtze River Yuezi River estuary sludge.</title>
        <authorList>
            <person name="Ruan L."/>
        </authorList>
    </citation>
    <scope>NUCLEOTIDE SEQUENCE [LARGE SCALE GENOMIC DNA]</scope>
    <source>
        <strain evidence="11">R-7</strain>
    </source>
</reference>
<dbReference type="RefSeq" id="WP_379960424.1">
    <property type="nucleotide sequence ID" value="NZ_JAUYVI010000007.1"/>
</dbReference>
<dbReference type="InterPro" id="IPR019757">
    <property type="entry name" value="Pept_S26A_signal_pept_1_Lys-AS"/>
</dbReference>
<comment type="similarity">
    <text evidence="2 8">Belongs to the peptidase S26 family.</text>
</comment>
<name>A0ABU0YSQ4_9PROT</name>
<dbReference type="Pfam" id="PF10502">
    <property type="entry name" value="Peptidase_S26"/>
    <property type="match status" value="1"/>
</dbReference>
<evidence type="ECO:0000313" key="10">
    <source>
        <dbReference type="EMBL" id="MDQ7250749.1"/>
    </source>
</evidence>